<reference evidence="3 4" key="1">
    <citation type="submission" date="2019-02" db="EMBL/GenBank/DDBJ databases">
        <title>Genome sequence of the sea-ice species Brumimicrobium glaciale.</title>
        <authorList>
            <person name="Bowman J.P."/>
        </authorList>
    </citation>
    <scope>NUCLEOTIDE SEQUENCE [LARGE SCALE GENOMIC DNA]</scope>
    <source>
        <strain evidence="3 4">IC156</strain>
    </source>
</reference>
<keyword evidence="4" id="KW-1185">Reference proteome</keyword>
<dbReference type="EMBL" id="SETE01000003">
    <property type="protein sequence ID" value="RYM34180.1"/>
    <property type="molecule type" value="Genomic_DNA"/>
</dbReference>
<dbReference type="RefSeq" id="WP_130093621.1">
    <property type="nucleotide sequence ID" value="NZ_SETE01000003.1"/>
</dbReference>
<proteinExistence type="predicted"/>
<organism evidence="3 4">
    <name type="scientific">Brumimicrobium glaciale</name>
    <dbReference type="NCBI Taxonomy" id="200475"/>
    <lineage>
        <taxon>Bacteria</taxon>
        <taxon>Pseudomonadati</taxon>
        <taxon>Bacteroidota</taxon>
        <taxon>Flavobacteriia</taxon>
        <taxon>Flavobacteriales</taxon>
        <taxon>Crocinitomicaceae</taxon>
        <taxon>Brumimicrobium</taxon>
    </lineage>
</organism>
<feature type="domain" description="Outer membrane protein beta-barrel" evidence="2">
    <location>
        <begin position="20"/>
        <end position="184"/>
    </location>
</feature>
<name>A0A4Q4KMF8_9FLAO</name>
<evidence type="ECO:0000313" key="3">
    <source>
        <dbReference type="EMBL" id="RYM34180.1"/>
    </source>
</evidence>
<dbReference type="AlphaFoldDB" id="A0A4Q4KMF8"/>
<dbReference type="InterPro" id="IPR027385">
    <property type="entry name" value="Beta-barrel_OMP"/>
</dbReference>
<dbReference type="Pfam" id="PF13505">
    <property type="entry name" value="OMP_b-brl"/>
    <property type="match status" value="1"/>
</dbReference>
<keyword evidence="1" id="KW-0732">Signal</keyword>
<dbReference type="SUPFAM" id="SSF56925">
    <property type="entry name" value="OMPA-like"/>
    <property type="match status" value="1"/>
</dbReference>
<accession>A0A4Q4KMF8</accession>
<evidence type="ECO:0000256" key="1">
    <source>
        <dbReference type="ARBA" id="ARBA00022729"/>
    </source>
</evidence>
<dbReference type="OrthoDB" id="945732at2"/>
<gene>
    <name evidence="3" type="ORF">ERX46_09485</name>
</gene>
<dbReference type="Gene3D" id="2.40.160.20">
    <property type="match status" value="1"/>
</dbReference>
<comment type="caution">
    <text evidence="3">The sequence shown here is derived from an EMBL/GenBank/DDBJ whole genome shotgun (WGS) entry which is preliminary data.</text>
</comment>
<dbReference type="InterPro" id="IPR011250">
    <property type="entry name" value="OMP/PagP_B-barrel"/>
</dbReference>
<protein>
    <recommendedName>
        <fullName evidence="2">Outer membrane protein beta-barrel domain-containing protein</fullName>
    </recommendedName>
</protein>
<sequence length="189" mass="20881">MKTTISLIVIFISLAIAPVFSQLGVKGGLSFGQFVGPGYNLNIGGHLGITYDFSERFRGEILVEGMFGKERVIYVTSNGSMNGFKYEEGDATSSRIPITIGADYRILTGKIQPFVGLNLGVFSDEVRYPNDSYSTQFFTFQPKIGANIVLTENLLLDLTLKYHFLGHQKLTNGFKSQFFGASIGINYLF</sequence>
<evidence type="ECO:0000259" key="2">
    <source>
        <dbReference type="Pfam" id="PF13505"/>
    </source>
</evidence>
<evidence type="ECO:0000313" key="4">
    <source>
        <dbReference type="Proteomes" id="UP000293952"/>
    </source>
</evidence>
<dbReference type="Proteomes" id="UP000293952">
    <property type="component" value="Unassembled WGS sequence"/>
</dbReference>